<dbReference type="CDD" id="cd00484">
    <property type="entry name" value="PEPCK_ATP"/>
    <property type="match status" value="1"/>
</dbReference>
<proteinExistence type="inferred from homology"/>
<dbReference type="GO" id="GO:0004612">
    <property type="term" value="F:phosphoenolpyruvate carboxykinase (ATP) activity"/>
    <property type="evidence" value="ECO:0007669"/>
    <property type="project" value="UniProtKB-EC"/>
</dbReference>
<keyword evidence="8 10" id="KW-0456">Lyase</keyword>
<dbReference type="PIRSF" id="PIRSF006294">
    <property type="entry name" value="PEP_crbxkin"/>
    <property type="match status" value="1"/>
</dbReference>
<evidence type="ECO:0000256" key="5">
    <source>
        <dbReference type="ARBA" id="ARBA00022741"/>
    </source>
</evidence>
<dbReference type="RefSeq" id="WP_130857356.1">
    <property type="nucleotide sequence ID" value="NZ_JBHLWO010000002.1"/>
</dbReference>
<evidence type="ECO:0000256" key="3">
    <source>
        <dbReference type="ARBA" id="ARBA00012363"/>
    </source>
</evidence>
<organism evidence="11 12">
    <name type="scientific">Olivibacter oleidegradans</name>
    <dbReference type="NCBI Taxonomy" id="760123"/>
    <lineage>
        <taxon>Bacteria</taxon>
        <taxon>Pseudomonadati</taxon>
        <taxon>Bacteroidota</taxon>
        <taxon>Sphingobacteriia</taxon>
        <taxon>Sphingobacteriales</taxon>
        <taxon>Sphingobacteriaceae</taxon>
        <taxon>Olivibacter</taxon>
    </lineage>
</organism>
<comment type="catalytic activity">
    <reaction evidence="9 10">
        <text>oxaloacetate + ATP = phosphoenolpyruvate + ADP + CO2</text>
        <dbReference type="Rhea" id="RHEA:18617"/>
        <dbReference type="ChEBI" id="CHEBI:16452"/>
        <dbReference type="ChEBI" id="CHEBI:16526"/>
        <dbReference type="ChEBI" id="CHEBI:30616"/>
        <dbReference type="ChEBI" id="CHEBI:58702"/>
        <dbReference type="ChEBI" id="CHEBI:456216"/>
        <dbReference type="EC" id="4.1.1.49"/>
    </reaction>
</comment>
<gene>
    <name evidence="10 11" type="primary">pckA</name>
    <name evidence="11" type="ORF">ACFFI0_11005</name>
</gene>
<keyword evidence="4 10" id="KW-0312">Gluconeogenesis</keyword>
<feature type="binding site" evidence="10">
    <location>
        <begin position="441"/>
        <end position="442"/>
    </location>
    <ligand>
        <name>ATP</name>
        <dbReference type="ChEBI" id="CHEBI:30616"/>
    </ligand>
</feature>
<feature type="binding site" evidence="10">
    <location>
        <position position="59"/>
    </location>
    <ligand>
        <name>substrate</name>
    </ligand>
</feature>
<dbReference type="SUPFAM" id="SSF68923">
    <property type="entry name" value="PEP carboxykinase N-terminal domain"/>
    <property type="match status" value="1"/>
</dbReference>
<evidence type="ECO:0000256" key="6">
    <source>
        <dbReference type="ARBA" id="ARBA00022793"/>
    </source>
</evidence>
<reference evidence="11 12" key="1">
    <citation type="submission" date="2024-09" db="EMBL/GenBank/DDBJ databases">
        <authorList>
            <person name="Sun Q."/>
            <person name="Mori K."/>
        </authorList>
    </citation>
    <scope>NUCLEOTIDE SEQUENCE [LARGE SCALE GENOMIC DNA]</scope>
    <source>
        <strain evidence="11 12">CCM 7765</strain>
    </source>
</reference>
<dbReference type="Gene3D" id="3.40.449.10">
    <property type="entry name" value="Phosphoenolpyruvate Carboxykinase, domain 1"/>
    <property type="match status" value="1"/>
</dbReference>
<dbReference type="InterPro" id="IPR013035">
    <property type="entry name" value="PEP_carboxykinase_C"/>
</dbReference>
<evidence type="ECO:0000256" key="8">
    <source>
        <dbReference type="ARBA" id="ARBA00023239"/>
    </source>
</evidence>
<dbReference type="EC" id="4.1.1.49" evidence="3 10"/>
<keyword evidence="10" id="KW-0464">Manganese</keyword>
<evidence type="ECO:0000256" key="9">
    <source>
        <dbReference type="ARBA" id="ARBA00047371"/>
    </source>
</evidence>
<comment type="cofactor">
    <cofactor evidence="10">
        <name>Mn(2+)</name>
        <dbReference type="ChEBI" id="CHEBI:29035"/>
    </cofactor>
    <text evidence="10">Binds 1 Mn(2+) ion per subunit.</text>
</comment>
<keyword evidence="10" id="KW-0479">Metal-binding</keyword>
<comment type="pathway">
    <text evidence="1 10">Carbohydrate biosynthesis; gluconeogenesis.</text>
</comment>
<evidence type="ECO:0000256" key="1">
    <source>
        <dbReference type="ARBA" id="ARBA00004742"/>
    </source>
</evidence>
<dbReference type="HAMAP" id="MF_00453">
    <property type="entry name" value="PEPCK_ATP"/>
    <property type="match status" value="1"/>
</dbReference>
<dbReference type="EMBL" id="JBHLWO010000002">
    <property type="protein sequence ID" value="MFC0318842.1"/>
    <property type="molecule type" value="Genomic_DNA"/>
</dbReference>
<evidence type="ECO:0000256" key="10">
    <source>
        <dbReference type="HAMAP-Rule" id="MF_00453"/>
    </source>
</evidence>
<dbReference type="NCBIfam" id="NF006820">
    <property type="entry name" value="PRK09344.1-2"/>
    <property type="match status" value="1"/>
</dbReference>
<keyword evidence="5 10" id="KW-0547">Nucleotide-binding</keyword>
<dbReference type="Pfam" id="PF01293">
    <property type="entry name" value="PEPCK_ATP"/>
    <property type="match status" value="1"/>
</dbReference>
<sequence length="536" mass="59533">MNSTISEPLDLGNQKFYPKGKIFYQLSVPALVEHAILNREGVLTECGALVADTGKFTGRSPKDRYIVHDDKTKSTVWWGDINQPLEAKYYGQLLTKMMHYMKDIDLYVRDGYVCAEKNHRLTLRVITESAYQNIFAHHLFMRPSRNEPLSSINWTILAIPGFEAIPLVDGVRSANFVIINFTEQVVLIGGTGYTGEIKKSIFSVLNYLLPTEKGILSMHCSANVGKERGDTALFFGLSGTGKTTLSADEARMLVGDDEHGWSEEGVFNFEGGCYAKCVGLAEEKEPQIFNAIRFGTLLENVCMLGESRIPDYNNISKTENTRAAYPVHFIKGAVEPAIAEHPKHIFFLTADAFGVLPPISKLSVEQAMYHFISGYTAKVAGTESGIIEPTATFSACFGKAFLPLHPAKYAAILGKKLKTHQVQVWLVNTGWIGGAYGVGKRIPLVHTRNLIQAALRGDLDEVDYQTHLIFGLAYPRSCPNIPSDILSPRDSWRDKEAYFAQANKLAEAFAENFKQYEAEMDIKILEAAPKVQIVSL</sequence>
<comment type="subcellular location">
    <subcellularLocation>
        <location evidence="10">Cytoplasm</location>
    </subcellularLocation>
</comment>
<feature type="binding site" evidence="10">
    <location>
        <position position="219"/>
    </location>
    <ligand>
        <name>Mn(2+)</name>
        <dbReference type="ChEBI" id="CHEBI:29035"/>
    </ligand>
</feature>
<feature type="binding site" evidence="10">
    <location>
        <position position="219"/>
    </location>
    <ligand>
        <name>ATP</name>
        <dbReference type="ChEBI" id="CHEBI:30616"/>
    </ligand>
</feature>
<feature type="binding site" evidence="10">
    <location>
        <position position="322"/>
    </location>
    <ligand>
        <name>ATP</name>
        <dbReference type="ChEBI" id="CHEBI:30616"/>
    </ligand>
</feature>
<feature type="binding site" evidence="10">
    <location>
        <begin position="236"/>
        <end position="244"/>
    </location>
    <ligand>
        <name>ATP</name>
        <dbReference type="ChEBI" id="CHEBI:30616"/>
    </ligand>
</feature>
<dbReference type="Gene3D" id="3.90.228.20">
    <property type="match status" value="1"/>
</dbReference>
<feature type="binding site" evidence="10">
    <location>
        <position position="322"/>
    </location>
    <ligand>
        <name>substrate</name>
    </ligand>
</feature>
<keyword evidence="6 10" id="KW-0210">Decarboxylase</keyword>
<comment type="caution">
    <text evidence="11">The sequence shown here is derived from an EMBL/GenBank/DDBJ whole genome shotgun (WGS) entry which is preliminary data.</text>
</comment>
<feature type="binding site" evidence="10">
    <location>
        <position position="199"/>
    </location>
    <ligand>
        <name>Mn(2+)</name>
        <dbReference type="ChEBI" id="CHEBI:29035"/>
    </ligand>
</feature>
<dbReference type="InterPro" id="IPR001272">
    <property type="entry name" value="PEP_carboxykinase_ATP"/>
</dbReference>
<dbReference type="PANTHER" id="PTHR30031:SF0">
    <property type="entry name" value="PHOSPHOENOLPYRUVATE CARBOXYKINASE (ATP)"/>
    <property type="match status" value="1"/>
</dbReference>
<name>A0ABV6HIX2_9SPHI</name>
<feature type="binding site" evidence="10">
    <location>
        <position position="199"/>
    </location>
    <ligand>
        <name>substrate</name>
    </ligand>
</feature>
<dbReference type="Gene3D" id="2.170.8.10">
    <property type="entry name" value="Phosphoenolpyruvate Carboxykinase, domain 2"/>
    <property type="match status" value="1"/>
</dbReference>
<evidence type="ECO:0000256" key="2">
    <source>
        <dbReference type="ARBA" id="ARBA00006052"/>
    </source>
</evidence>
<keyword evidence="7 10" id="KW-0067">ATP-binding</keyword>
<keyword evidence="12" id="KW-1185">Reference proteome</keyword>
<evidence type="ECO:0000313" key="11">
    <source>
        <dbReference type="EMBL" id="MFC0318842.1"/>
    </source>
</evidence>
<dbReference type="SUPFAM" id="SSF53795">
    <property type="entry name" value="PEP carboxykinase-like"/>
    <property type="match status" value="1"/>
</dbReference>
<dbReference type="NCBIfam" id="NF006821">
    <property type="entry name" value="PRK09344.1-3"/>
    <property type="match status" value="1"/>
</dbReference>
<dbReference type="Proteomes" id="UP001589774">
    <property type="component" value="Unassembled WGS sequence"/>
</dbReference>
<feature type="binding site" evidence="10">
    <location>
        <position position="193"/>
    </location>
    <ligand>
        <name>substrate</name>
    </ligand>
</feature>
<evidence type="ECO:0000313" key="12">
    <source>
        <dbReference type="Proteomes" id="UP001589774"/>
    </source>
</evidence>
<evidence type="ECO:0000256" key="4">
    <source>
        <dbReference type="ARBA" id="ARBA00022432"/>
    </source>
</evidence>
<feature type="binding site" evidence="10">
    <location>
        <position position="285"/>
    </location>
    <ligand>
        <name>ATP</name>
        <dbReference type="ChEBI" id="CHEBI:30616"/>
    </ligand>
</feature>
<dbReference type="InterPro" id="IPR008210">
    <property type="entry name" value="PEP_carboxykinase_N"/>
</dbReference>
<dbReference type="NCBIfam" id="TIGR00224">
    <property type="entry name" value="pckA"/>
    <property type="match status" value="1"/>
</dbReference>
<comment type="function">
    <text evidence="10">Involved in the gluconeogenesis. Catalyzes the conversion of oxaloacetate (OAA) to phosphoenolpyruvate (PEP) through direct phosphoryl transfer between the nucleoside triphosphate and OAA.</text>
</comment>
<feature type="binding site" evidence="10">
    <location>
        <position position="447"/>
    </location>
    <ligand>
        <name>ATP</name>
        <dbReference type="ChEBI" id="CHEBI:30616"/>
    </ligand>
</feature>
<feature type="binding site" evidence="10">
    <location>
        <position position="257"/>
    </location>
    <ligand>
        <name>Mn(2+)</name>
        <dbReference type="ChEBI" id="CHEBI:29035"/>
    </ligand>
</feature>
<dbReference type="PANTHER" id="PTHR30031">
    <property type="entry name" value="PHOSPHOENOLPYRUVATE CARBOXYKINASE ATP"/>
    <property type="match status" value="1"/>
</dbReference>
<keyword evidence="10" id="KW-0963">Cytoplasm</keyword>
<feature type="binding site" evidence="10">
    <location>
        <position position="199"/>
    </location>
    <ligand>
        <name>ATP</name>
        <dbReference type="ChEBI" id="CHEBI:30616"/>
    </ligand>
</feature>
<evidence type="ECO:0000256" key="7">
    <source>
        <dbReference type="ARBA" id="ARBA00022840"/>
    </source>
</evidence>
<comment type="similarity">
    <text evidence="2 10">Belongs to the phosphoenolpyruvate carboxykinase (ATP) family.</text>
</comment>
<accession>A0ABV6HIX2</accession>
<protein>
    <recommendedName>
        <fullName evidence="3 10">Phosphoenolpyruvate carboxykinase (ATP)</fullName>
        <shortName evidence="10">PCK</shortName>
        <shortName evidence="10">PEP carboxykinase</shortName>
        <shortName evidence="10">PEPCK</shortName>
        <ecNumber evidence="3 10">4.1.1.49</ecNumber>
    </recommendedName>
</protein>